<proteinExistence type="predicted"/>
<gene>
    <name evidence="1" type="ORF">QAD02_005960</name>
</gene>
<protein>
    <submittedName>
        <fullName evidence="1">Uncharacterized protein</fullName>
    </submittedName>
</protein>
<dbReference type="Proteomes" id="UP001239111">
    <property type="component" value="Chromosome 4"/>
</dbReference>
<dbReference type="EMBL" id="CM056744">
    <property type="protein sequence ID" value="KAJ8664298.1"/>
    <property type="molecule type" value="Genomic_DNA"/>
</dbReference>
<keyword evidence="2" id="KW-1185">Reference proteome</keyword>
<organism evidence="1 2">
    <name type="scientific">Eretmocerus hayati</name>
    <dbReference type="NCBI Taxonomy" id="131215"/>
    <lineage>
        <taxon>Eukaryota</taxon>
        <taxon>Metazoa</taxon>
        <taxon>Ecdysozoa</taxon>
        <taxon>Arthropoda</taxon>
        <taxon>Hexapoda</taxon>
        <taxon>Insecta</taxon>
        <taxon>Pterygota</taxon>
        <taxon>Neoptera</taxon>
        <taxon>Endopterygota</taxon>
        <taxon>Hymenoptera</taxon>
        <taxon>Apocrita</taxon>
        <taxon>Proctotrupomorpha</taxon>
        <taxon>Chalcidoidea</taxon>
        <taxon>Aphelinidae</taxon>
        <taxon>Aphelininae</taxon>
        <taxon>Eretmocerus</taxon>
    </lineage>
</organism>
<name>A0ACC2MZR9_9HYME</name>
<comment type="caution">
    <text evidence="1">The sequence shown here is derived from an EMBL/GenBank/DDBJ whole genome shotgun (WGS) entry which is preliminary data.</text>
</comment>
<evidence type="ECO:0000313" key="1">
    <source>
        <dbReference type="EMBL" id="KAJ8664298.1"/>
    </source>
</evidence>
<reference evidence="1" key="1">
    <citation type="submission" date="2023-04" db="EMBL/GenBank/DDBJ databases">
        <title>A chromosome-level genome assembly of the parasitoid wasp Eretmocerus hayati.</title>
        <authorList>
            <person name="Zhong Y."/>
            <person name="Liu S."/>
            <person name="Liu Y."/>
        </authorList>
    </citation>
    <scope>NUCLEOTIDE SEQUENCE</scope>
    <source>
        <strain evidence="1">ZJU_SS_LIU_2023</strain>
    </source>
</reference>
<accession>A0ACC2MZR9</accession>
<sequence length="576" mass="64513">MSKGAKIRGPALMQYLIDCRDTTYCIIYKKSIIVDETETKLIPGVTVSFYWPEDSPNASVYQGIILVVDKDEEKLHELMMKRVEEDKRKGKSKKSVQKKEQLAPRKKPTSLYDAEILHELNQSHTRNEIAKNDSNEKTHPMTADNDWLIDAVDGIKRQVISTIEEKFEILKNALLAQSTGTRSMPDKLQSQPSASCSTERSDEEKDNGSSQVQITNPCQPIEDDRGLMSPNRQLTQSNLDINNSPGQDEARDVDNHDGSIGNSPSLSQRSTRQGNEREGASENEDHMSDGDDFLNKTGHSNSITNSQEDAQQPNNSSFEIGTPPKKKDSTIVTICLDSDDSPIKKNSREPTLVGDDKSPSVSPILTSKNRFGARALTKKNDQDERKKSSVTLKRNRDRKTSESSESGHKRVKCEPGTSKEDSYLSESDDEDEDKRSKWTLKFPDNKSRELKELKRKTNVFLRVADYDAAIDRCSKATELARQLFRGVFTRDALSKCSLTGSKAKGLGKNSTSETRPGLNQNAVNTIISFARDHAKTQGWVKQPVQMIKASLQSFLQEKKASAKLRLKIKAEPDSQK</sequence>
<evidence type="ECO:0000313" key="2">
    <source>
        <dbReference type="Proteomes" id="UP001239111"/>
    </source>
</evidence>